<dbReference type="Proteomes" id="UP001225788">
    <property type="component" value="Chromosome"/>
</dbReference>
<organism evidence="2 3">
    <name type="scientific">Shinella oryzae</name>
    <dbReference type="NCBI Taxonomy" id="2871820"/>
    <lineage>
        <taxon>Bacteria</taxon>
        <taxon>Pseudomonadati</taxon>
        <taxon>Pseudomonadota</taxon>
        <taxon>Alphaproteobacteria</taxon>
        <taxon>Hyphomicrobiales</taxon>
        <taxon>Rhizobiaceae</taxon>
        <taxon>Shinella</taxon>
    </lineage>
</organism>
<dbReference type="EMBL" id="CP132314">
    <property type="protein sequence ID" value="WLS02240.1"/>
    <property type="molecule type" value="Genomic_DNA"/>
</dbReference>
<sequence>MPAILLYGLIFLLAPINVAAAEESRDGTTFSMQAAFLPQDDDPVINAATCKIGQTCRILYEKQHDIGLSLEVWQNNDHPCLMQKISLDCGLDDCSFESGRSEMNFGGNRRFTVFEEPESGVETLLVLKARPKIGDVLLILPALGRNCLGRGAQ</sequence>
<protein>
    <submittedName>
        <fullName evidence="2">Uncharacterized protein</fullName>
    </submittedName>
</protein>
<dbReference type="RefSeq" id="WP_306157491.1">
    <property type="nucleotide sequence ID" value="NZ_CP132314.1"/>
</dbReference>
<keyword evidence="1" id="KW-0732">Signal</keyword>
<feature type="chain" id="PRO_5045348036" evidence="1">
    <location>
        <begin position="21"/>
        <end position="153"/>
    </location>
</feature>
<reference evidence="2 3" key="1">
    <citation type="submission" date="2023-08" db="EMBL/GenBank/DDBJ databases">
        <title>Pathogen: clinical or host-associated sample.</title>
        <authorList>
            <person name="Hergert J."/>
            <person name="Casey R."/>
            <person name="Wagner J."/>
            <person name="Young E.L."/>
            <person name="Oakeson K.F."/>
        </authorList>
    </citation>
    <scope>NUCLEOTIDE SEQUENCE [LARGE SCALE GENOMIC DNA]</scope>
    <source>
        <strain evidence="2 3">UPHL-collab-2</strain>
    </source>
</reference>
<evidence type="ECO:0000313" key="2">
    <source>
        <dbReference type="EMBL" id="WLS02240.1"/>
    </source>
</evidence>
<accession>A0ABY9K0Y8</accession>
<keyword evidence="3" id="KW-1185">Reference proteome</keyword>
<proteinExistence type="predicted"/>
<feature type="signal peptide" evidence="1">
    <location>
        <begin position="1"/>
        <end position="20"/>
    </location>
</feature>
<evidence type="ECO:0000256" key="1">
    <source>
        <dbReference type="SAM" id="SignalP"/>
    </source>
</evidence>
<name>A0ABY9K0Y8_9HYPH</name>
<evidence type="ECO:0000313" key="3">
    <source>
        <dbReference type="Proteomes" id="UP001225788"/>
    </source>
</evidence>
<gene>
    <name evidence="2" type="ORF">Q9315_12465</name>
</gene>